<evidence type="ECO:0000256" key="7">
    <source>
        <dbReference type="HAMAP-Rule" id="MF_00313"/>
    </source>
</evidence>
<dbReference type="GO" id="GO:0006537">
    <property type="term" value="P:glutamate biosynthetic process"/>
    <property type="evidence" value="ECO:0007669"/>
    <property type="project" value="TreeGrafter"/>
</dbReference>
<evidence type="ECO:0000256" key="5">
    <source>
        <dbReference type="ARBA" id="ARBA00049534"/>
    </source>
</evidence>
<feature type="binding site" evidence="7">
    <location>
        <position position="242"/>
    </location>
    <ligand>
        <name>substrate</name>
    </ligand>
</feature>
<dbReference type="GO" id="GO:0006543">
    <property type="term" value="P:L-glutamine catabolic process"/>
    <property type="evidence" value="ECO:0007669"/>
    <property type="project" value="TreeGrafter"/>
</dbReference>
<dbReference type="HAMAP" id="MF_00313">
    <property type="entry name" value="Glutaminase"/>
    <property type="match status" value="1"/>
</dbReference>
<dbReference type="Gene3D" id="3.40.710.10">
    <property type="entry name" value="DD-peptidase/beta-lactamase superfamily"/>
    <property type="match status" value="1"/>
</dbReference>
<comment type="subunit">
    <text evidence="2 7">Homotetramer.</text>
</comment>
<dbReference type="Pfam" id="PF04960">
    <property type="entry name" value="Glutaminase"/>
    <property type="match status" value="1"/>
</dbReference>
<dbReference type="SUPFAM" id="SSF56601">
    <property type="entry name" value="beta-lactamase/transpeptidase-like"/>
    <property type="match status" value="1"/>
</dbReference>
<protein>
    <recommendedName>
        <fullName evidence="6 7">Glutaminase</fullName>
        <ecNumber evidence="3 7">3.5.1.2</ecNumber>
    </recommendedName>
</protein>
<keyword evidence="7" id="KW-0007">Acetylation</keyword>
<organism evidence="8 9">
    <name type="scientific">Nonomuraea zeae</name>
    <dbReference type="NCBI Taxonomy" id="1642303"/>
    <lineage>
        <taxon>Bacteria</taxon>
        <taxon>Bacillati</taxon>
        <taxon>Actinomycetota</taxon>
        <taxon>Actinomycetes</taxon>
        <taxon>Streptosporangiales</taxon>
        <taxon>Streptosporangiaceae</taxon>
        <taxon>Nonomuraea</taxon>
    </lineage>
</organism>
<dbReference type="RefSeq" id="WP_138688645.1">
    <property type="nucleotide sequence ID" value="NZ_JBHSAZ010000107.1"/>
</dbReference>
<feature type="binding site" evidence="7">
    <location>
        <position position="190"/>
    </location>
    <ligand>
        <name>substrate</name>
    </ligand>
</feature>
<evidence type="ECO:0000256" key="4">
    <source>
        <dbReference type="ARBA" id="ARBA00022801"/>
    </source>
</evidence>
<reference evidence="8 9" key="1">
    <citation type="submission" date="2019-05" db="EMBL/GenBank/DDBJ databases">
        <title>Draft genome sequence of Nonomuraea zeae DSM 100528.</title>
        <authorList>
            <person name="Saricaoglu S."/>
            <person name="Isik K."/>
        </authorList>
    </citation>
    <scope>NUCLEOTIDE SEQUENCE [LARGE SCALE GENOMIC DNA]</scope>
    <source>
        <strain evidence="8 9">DSM 100528</strain>
    </source>
</reference>
<feature type="binding site" evidence="7">
    <location>
        <position position="65"/>
    </location>
    <ligand>
        <name>substrate</name>
    </ligand>
</feature>
<feature type="binding site" evidence="7">
    <location>
        <position position="260"/>
    </location>
    <ligand>
        <name>substrate</name>
    </ligand>
</feature>
<dbReference type="EC" id="3.5.1.2" evidence="3 7"/>
<evidence type="ECO:0000256" key="3">
    <source>
        <dbReference type="ARBA" id="ARBA00012918"/>
    </source>
</evidence>
<gene>
    <name evidence="7 8" type="primary">glsA</name>
    <name evidence="8" type="ORF">ETD85_06265</name>
</gene>
<dbReference type="FunFam" id="3.40.710.10:FF:000005">
    <property type="entry name" value="Glutaminase"/>
    <property type="match status" value="1"/>
</dbReference>
<evidence type="ECO:0000256" key="2">
    <source>
        <dbReference type="ARBA" id="ARBA00011881"/>
    </source>
</evidence>
<dbReference type="InterPro" id="IPR015868">
    <property type="entry name" value="Glutaminase"/>
</dbReference>
<dbReference type="OrthoDB" id="9788822at2"/>
<name>A0A5S4GZF0_9ACTN</name>
<dbReference type="EMBL" id="VCKX01000012">
    <property type="protein sequence ID" value="TMR38042.1"/>
    <property type="molecule type" value="Genomic_DNA"/>
</dbReference>
<proteinExistence type="inferred from homology"/>
<dbReference type="NCBIfam" id="TIGR03814">
    <property type="entry name" value="Gln_ase"/>
    <property type="match status" value="1"/>
</dbReference>
<dbReference type="GO" id="GO:0004359">
    <property type="term" value="F:glutaminase activity"/>
    <property type="evidence" value="ECO:0007669"/>
    <property type="project" value="UniProtKB-UniRule"/>
</dbReference>
<keyword evidence="9" id="KW-1185">Reference proteome</keyword>
<evidence type="ECO:0000256" key="6">
    <source>
        <dbReference type="ARBA" id="ARBA00070405"/>
    </source>
</evidence>
<comment type="caution">
    <text evidence="7">Lacks conserved residue(s) required for the propagation of feature annotation.</text>
</comment>
<feature type="binding site" evidence="7">
    <location>
        <position position="166"/>
    </location>
    <ligand>
        <name>substrate</name>
    </ligand>
</feature>
<dbReference type="AlphaFoldDB" id="A0A5S4GZF0"/>
<dbReference type="InterPro" id="IPR012338">
    <property type="entry name" value="Beta-lactam/transpept-like"/>
</dbReference>
<comment type="similarity">
    <text evidence="1 7">Belongs to the glutaminase family.</text>
</comment>
<dbReference type="PANTHER" id="PTHR12544:SF29">
    <property type="entry name" value="GLUTAMINASE"/>
    <property type="match status" value="1"/>
</dbReference>
<comment type="caution">
    <text evidence="8">The sequence shown here is derived from an EMBL/GenBank/DDBJ whole genome shotgun (WGS) entry which is preliminary data.</text>
</comment>
<dbReference type="Proteomes" id="UP000306628">
    <property type="component" value="Unassembled WGS sequence"/>
</dbReference>
<accession>A0A5S4GZF0</accession>
<sequence length="323" mass="33091">MSPLQWRELLTGVLAEAAEVDGGRVASYVPALAATDPSLLALAVATPDGDVAAVGDRDVPFALMSAAKPFTYALALAEHGFAKVHEHVGAEPSGARFDATATIDGSGVPYNPMTNMGAIVTASLIGGRTFGERRDRVLECLSRFAGRPLDVSAAVLDSQRLAGDRNKALAYLAHGSGCLAGDPAETVDRYFTQCATLVTVGDLAVMAATLACGGVNPRTGERVVGADVARTVLAVMTTCGMYDASGSWLVRSGLPAKSGVAGCVAAALPGRIGIAAYSPPVDERGNSVRAMAACARLADRLDLHLLSARRPPEAGSHHPSGAV</sequence>
<feature type="binding site" evidence="7">
    <location>
        <position position="115"/>
    </location>
    <ligand>
        <name>substrate</name>
    </ligand>
</feature>
<dbReference type="PANTHER" id="PTHR12544">
    <property type="entry name" value="GLUTAMINASE"/>
    <property type="match status" value="1"/>
</dbReference>
<evidence type="ECO:0000256" key="1">
    <source>
        <dbReference type="ARBA" id="ARBA00011076"/>
    </source>
</evidence>
<evidence type="ECO:0000313" key="9">
    <source>
        <dbReference type="Proteomes" id="UP000306628"/>
    </source>
</evidence>
<comment type="catalytic activity">
    <reaction evidence="5 7">
        <text>L-glutamine + H2O = L-glutamate + NH4(+)</text>
        <dbReference type="Rhea" id="RHEA:15889"/>
        <dbReference type="ChEBI" id="CHEBI:15377"/>
        <dbReference type="ChEBI" id="CHEBI:28938"/>
        <dbReference type="ChEBI" id="CHEBI:29985"/>
        <dbReference type="ChEBI" id="CHEBI:58359"/>
        <dbReference type="EC" id="3.5.1.2"/>
    </reaction>
</comment>
<evidence type="ECO:0000313" key="8">
    <source>
        <dbReference type="EMBL" id="TMR38042.1"/>
    </source>
</evidence>
<keyword evidence="4 7" id="KW-0378">Hydrolase</keyword>